<dbReference type="SMR" id="A0A2C9WKD9"/>
<dbReference type="STRING" id="3983.A0A2C9WKD9"/>
<dbReference type="PANTHER" id="PTHR47998:SF43">
    <property type="entry name" value="TRANSCRIPTION FACTOR MYB82"/>
    <property type="match status" value="1"/>
</dbReference>
<feature type="domain" description="HTH myb-type" evidence="5">
    <location>
        <begin position="45"/>
        <end position="73"/>
    </location>
</feature>
<dbReference type="PROSITE" id="PS50090">
    <property type="entry name" value="MYB_LIKE"/>
    <property type="match status" value="1"/>
</dbReference>
<evidence type="ECO:0000259" key="5">
    <source>
        <dbReference type="PROSITE" id="PS51294"/>
    </source>
</evidence>
<organism evidence="6">
    <name type="scientific">Manihot esculenta</name>
    <name type="common">Cassava</name>
    <name type="synonym">Jatropha manihot</name>
    <dbReference type="NCBI Taxonomy" id="3983"/>
    <lineage>
        <taxon>Eukaryota</taxon>
        <taxon>Viridiplantae</taxon>
        <taxon>Streptophyta</taxon>
        <taxon>Embryophyta</taxon>
        <taxon>Tracheophyta</taxon>
        <taxon>Spermatophyta</taxon>
        <taxon>Magnoliopsida</taxon>
        <taxon>eudicotyledons</taxon>
        <taxon>Gunneridae</taxon>
        <taxon>Pentapetalae</taxon>
        <taxon>rosids</taxon>
        <taxon>fabids</taxon>
        <taxon>Malpighiales</taxon>
        <taxon>Euphorbiaceae</taxon>
        <taxon>Crotonoideae</taxon>
        <taxon>Manihoteae</taxon>
        <taxon>Manihot</taxon>
    </lineage>
</organism>
<dbReference type="EMBL" id="CM004387">
    <property type="protein sequence ID" value="OAY60495.1"/>
    <property type="molecule type" value="Genomic_DNA"/>
</dbReference>
<dbReference type="AlphaFoldDB" id="A0A2C9WKD9"/>
<dbReference type="PROSITE" id="PS51294">
    <property type="entry name" value="HTH_MYB"/>
    <property type="match status" value="1"/>
</dbReference>
<dbReference type="GO" id="GO:0003677">
    <property type="term" value="F:DNA binding"/>
    <property type="evidence" value="ECO:0007669"/>
    <property type="project" value="UniProtKB-KW"/>
</dbReference>
<dbReference type="InterPro" id="IPR009057">
    <property type="entry name" value="Homeodomain-like_sf"/>
</dbReference>
<reference evidence="6" key="1">
    <citation type="submission" date="2016-02" db="EMBL/GenBank/DDBJ databases">
        <title>WGS assembly of Manihot esculenta.</title>
        <authorList>
            <person name="Bredeson J.V."/>
            <person name="Prochnik S.E."/>
            <person name="Lyons J.B."/>
            <person name="Schmutz J."/>
            <person name="Grimwood J."/>
            <person name="Vrebalov J."/>
            <person name="Bart R.S."/>
            <person name="Amuge T."/>
            <person name="Ferguson M.E."/>
            <person name="Green R."/>
            <person name="Putnam N."/>
            <person name="Stites J."/>
            <person name="Rounsley S."/>
            <person name="Rokhsar D.S."/>
        </authorList>
    </citation>
    <scope>NUCLEOTIDE SEQUENCE [LARGE SCALE GENOMIC DNA]</scope>
    <source>
        <tissue evidence="6">Leaf</tissue>
    </source>
</reference>
<gene>
    <name evidence="6" type="ORF">MANES_01G117200</name>
</gene>
<feature type="domain" description="Myb-like" evidence="4">
    <location>
        <begin position="23"/>
        <end position="69"/>
    </location>
</feature>
<keyword evidence="2" id="KW-0238">DNA-binding</keyword>
<evidence type="ECO:0000256" key="2">
    <source>
        <dbReference type="ARBA" id="ARBA00023125"/>
    </source>
</evidence>
<dbReference type="InterPro" id="IPR015495">
    <property type="entry name" value="Myb_TF_plants"/>
</dbReference>
<evidence type="ECO:0000256" key="3">
    <source>
        <dbReference type="ARBA" id="ARBA00023242"/>
    </source>
</evidence>
<dbReference type="GO" id="GO:0005634">
    <property type="term" value="C:nucleus"/>
    <property type="evidence" value="ECO:0007669"/>
    <property type="project" value="UniProtKB-SubCell"/>
</dbReference>
<keyword evidence="3" id="KW-0539">Nucleus</keyword>
<dbReference type="CDD" id="cd00167">
    <property type="entry name" value="SANT"/>
    <property type="match status" value="1"/>
</dbReference>
<dbReference type="Pfam" id="PF00249">
    <property type="entry name" value="Myb_DNA-binding"/>
    <property type="match status" value="1"/>
</dbReference>
<dbReference type="InterPro" id="IPR001005">
    <property type="entry name" value="SANT/Myb"/>
</dbReference>
<dbReference type="InterPro" id="IPR017930">
    <property type="entry name" value="Myb_dom"/>
</dbReference>
<protein>
    <submittedName>
        <fullName evidence="6">Uncharacterized protein</fullName>
    </submittedName>
</protein>
<accession>A0A2C9WKD9</accession>
<dbReference type="SUPFAM" id="SSF46689">
    <property type="entry name" value="Homeodomain-like"/>
    <property type="match status" value="1"/>
</dbReference>
<evidence type="ECO:0000256" key="1">
    <source>
        <dbReference type="ARBA" id="ARBA00004123"/>
    </source>
</evidence>
<sequence>MERVLESTRWSYELWCLLKLVFWVNRFKSNIVIGSNRSGKSILHRWSLIAGRLPGRTANDVKNYWNTHLKKDASARINAKEDKRIFGPVVEKPLLLLTTHVPVNDNNNTLCKPCMPLPPSNDHVKWWESLLKENEVNQKDTSCDSGSGETHISRLSGEEMNAAAVQVGVTKVGDVGFNKEGHIWGSNFYFDVGLWDLFDTHVNIP</sequence>
<dbReference type="PANTHER" id="PTHR47998">
    <property type="entry name" value="TRANSCRIPTION FACTOR MYB51-LIKE ISOFORM X1"/>
    <property type="match status" value="1"/>
</dbReference>
<comment type="subcellular location">
    <subcellularLocation>
        <location evidence="1">Nucleus</location>
    </subcellularLocation>
</comment>
<evidence type="ECO:0000313" key="6">
    <source>
        <dbReference type="EMBL" id="OAY60495.1"/>
    </source>
</evidence>
<dbReference type="Gene3D" id="1.10.10.60">
    <property type="entry name" value="Homeodomain-like"/>
    <property type="match status" value="1"/>
</dbReference>
<proteinExistence type="predicted"/>
<name>A0A2C9WKD9_MANES</name>
<evidence type="ECO:0000259" key="4">
    <source>
        <dbReference type="PROSITE" id="PS50090"/>
    </source>
</evidence>